<evidence type="ECO:0000313" key="1">
    <source>
        <dbReference type="EMBL" id="GAA0581481.1"/>
    </source>
</evidence>
<organism evidence="1 2">
    <name type="scientific">Rhizomicrobium electricum</name>
    <dbReference type="NCBI Taxonomy" id="480070"/>
    <lineage>
        <taxon>Bacteria</taxon>
        <taxon>Pseudomonadati</taxon>
        <taxon>Pseudomonadota</taxon>
        <taxon>Alphaproteobacteria</taxon>
        <taxon>Micropepsales</taxon>
        <taxon>Micropepsaceae</taxon>
        <taxon>Rhizomicrobium</taxon>
    </lineage>
</organism>
<sequence>MRRAIVVLIGLGPIGLGLAGCTGPGWDHTFAFLDAKEKAPPPAVASAPDPNWCTDAAAAAKREAAEQGFDAMTQTRRAEAIYAQCQRSQR</sequence>
<name>A0ABN1F3L8_9PROT</name>
<protein>
    <submittedName>
        <fullName evidence="1">Uncharacterized protein</fullName>
    </submittedName>
</protein>
<evidence type="ECO:0000313" key="2">
    <source>
        <dbReference type="Proteomes" id="UP001499951"/>
    </source>
</evidence>
<dbReference type="EMBL" id="BAAADD010000009">
    <property type="protein sequence ID" value="GAA0581481.1"/>
    <property type="molecule type" value="Genomic_DNA"/>
</dbReference>
<keyword evidence="2" id="KW-1185">Reference proteome</keyword>
<proteinExistence type="predicted"/>
<comment type="caution">
    <text evidence="1">The sequence shown here is derived from an EMBL/GenBank/DDBJ whole genome shotgun (WGS) entry which is preliminary data.</text>
</comment>
<gene>
    <name evidence="1" type="ORF">GCM10008942_32920</name>
</gene>
<dbReference type="Proteomes" id="UP001499951">
    <property type="component" value="Unassembled WGS sequence"/>
</dbReference>
<reference evidence="1 2" key="1">
    <citation type="journal article" date="2019" name="Int. J. Syst. Evol. Microbiol.">
        <title>The Global Catalogue of Microorganisms (GCM) 10K type strain sequencing project: providing services to taxonomists for standard genome sequencing and annotation.</title>
        <authorList>
            <consortium name="The Broad Institute Genomics Platform"/>
            <consortium name="The Broad Institute Genome Sequencing Center for Infectious Disease"/>
            <person name="Wu L."/>
            <person name="Ma J."/>
        </authorList>
    </citation>
    <scope>NUCLEOTIDE SEQUENCE [LARGE SCALE GENOMIC DNA]</scope>
    <source>
        <strain evidence="1 2">JCM 15089</strain>
    </source>
</reference>
<accession>A0ABN1F3L8</accession>
<dbReference type="RefSeq" id="WP_166935068.1">
    <property type="nucleotide sequence ID" value="NZ_BAAADD010000009.1"/>
</dbReference>
<dbReference type="PROSITE" id="PS51257">
    <property type="entry name" value="PROKAR_LIPOPROTEIN"/>
    <property type="match status" value="1"/>
</dbReference>